<reference evidence="1 2" key="1">
    <citation type="submission" date="2024-09" db="EMBL/GenBank/DDBJ databases">
        <title>Floridaenema gen nov. (Aerosakkonemataceae, Aerosakkonematales ord. nov., Cyanobacteria) from benthic tropical and subtropical fresh waters, with the description of four new species.</title>
        <authorList>
            <person name="Moretto J.A."/>
            <person name="Berthold D.E."/>
            <person name="Lefler F.W."/>
            <person name="Huang I.-S."/>
            <person name="Laughinghouse H. IV."/>
        </authorList>
    </citation>
    <scope>NUCLEOTIDE SEQUENCE [LARGE SCALE GENOMIC DNA]</scope>
    <source>
        <strain evidence="1 2">BLCC-F167</strain>
    </source>
</reference>
<dbReference type="EMBL" id="JBHFNT010000116">
    <property type="protein sequence ID" value="MFB2835595.1"/>
    <property type="molecule type" value="Genomic_DNA"/>
</dbReference>
<keyword evidence="2" id="KW-1185">Reference proteome</keyword>
<comment type="caution">
    <text evidence="1">The sequence shown here is derived from an EMBL/GenBank/DDBJ whole genome shotgun (WGS) entry which is preliminary data.</text>
</comment>
<accession>A0ABV4WKI7</accession>
<name>A0ABV4WKI7_9CYAN</name>
<dbReference type="RefSeq" id="WP_413278005.1">
    <property type="nucleotide sequence ID" value="NZ_JBHFNT010000116.1"/>
</dbReference>
<gene>
    <name evidence="1" type="ORF">ACE1CA_13770</name>
</gene>
<proteinExistence type="predicted"/>
<evidence type="ECO:0000313" key="2">
    <source>
        <dbReference type="Proteomes" id="UP001576780"/>
    </source>
</evidence>
<organism evidence="1 2">
    <name type="scientific">Floridaenema evergladense BLCC-F167</name>
    <dbReference type="NCBI Taxonomy" id="3153639"/>
    <lineage>
        <taxon>Bacteria</taxon>
        <taxon>Bacillati</taxon>
        <taxon>Cyanobacteriota</taxon>
        <taxon>Cyanophyceae</taxon>
        <taxon>Oscillatoriophycideae</taxon>
        <taxon>Aerosakkonematales</taxon>
        <taxon>Aerosakkonemataceae</taxon>
        <taxon>Floridanema</taxon>
        <taxon>Floridanema evergladense</taxon>
    </lineage>
</organism>
<sequence>MNYPIPANPREVMALQEKSVDEEIIAAAIAGVIKISRSEGKSLEQLTEEVLADDSLLDMQQRRWLKEIVAQAWESIA</sequence>
<dbReference type="Proteomes" id="UP001576780">
    <property type="component" value="Unassembled WGS sequence"/>
</dbReference>
<protein>
    <submittedName>
        <fullName evidence="1">Uncharacterized protein</fullName>
    </submittedName>
</protein>
<evidence type="ECO:0000313" key="1">
    <source>
        <dbReference type="EMBL" id="MFB2835595.1"/>
    </source>
</evidence>